<dbReference type="Proteomes" id="UP000305067">
    <property type="component" value="Unassembled WGS sequence"/>
</dbReference>
<dbReference type="AlphaFoldDB" id="A0A5C3QNQ7"/>
<proteinExistence type="predicted"/>
<feature type="compositionally biased region" description="Polar residues" evidence="1">
    <location>
        <begin position="107"/>
        <end position="120"/>
    </location>
</feature>
<feature type="compositionally biased region" description="Polar residues" evidence="1">
    <location>
        <begin position="1"/>
        <end position="10"/>
    </location>
</feature>
<keyword evidence="3" id="KW-1185">Reference proteome</keyword>
<name>A0A5C3QNQ7_9AGAR</name>
<evidence type="ECO:0000313" key="2">
    <source>
        <dbReference type="EMBL" id="TFL02161.1"/>
    </source>
</evidence>
<evidence type="ECO:0000313" key="3">
    <source>
        <dbReference type="Proteomes" id="UP000305067"/>
    </source>
</evidence>
<sequence>MSTQPQQSYDFLSRPPAEKKRGKFIGALFTSPSRQPPTPIGASHAPTAKNLSIENWSAKVHPGSPSLSPITPSSGPGSRRFSFTSSIRRVSGSRPRAASGSGALANLVQTPGTGTEEMNPTTADFVAQGYSSFFVTLPSSTGPKSATAAPKSAVAVGPNSKPRLAGRGPDVTARRRRSASVPQLPPALAQLQPQLPSEIQLQRQITPEMKVKVVQSSQPKLHLQPTLQSSPPKAHTKPPRTPISPSTFLRRKKNRYAGLPTNVNNSLTVMQLMEEIGEIEAERRPSGASMSTMVFKTVEPRPSTSSEGRPSTDSGSRPSTEGRRLDRLRPAPLNLDQPKRRLRGVDAVAVNEAVVMVHDALAVHNAVVKPYVDELGTMMPTGKSLGNLRVLFRGRK</sequence>
<feature type="compositionally biased region" description="Polar residues" evidence="1">
    <location>
        <begin position="302"/>
        <end position="319"/>
    </location>
</feature>
<feature type="region of interest" description="Disordered" evidence="1">
    <location>
        <begin position="58"/>
        <end position="120"/>
    </location>
</feature>
<evidence type="ECO:0000256" key="1">
    <source>
        <dbReference type="SAM" id="MobiDB-lite"/>
    </source>
</evidence>
<dbReference type="EMBL" id="ML178823">
    <property type="protein sequence ID" value="TFL02161.1"/>
    <property type="molecule type" value="Genomic_DNA"/>
</dbReference>
<accession>A0A5C3QNQ7</accession>
<gene>
    <name evidence="2" type="ORF">BDV98DRAFT_655789</name>
</gene>
<feature type="region of interest" description="Disordered" evidence="1">
    <location>
        <begin position="1"/>
        <end position="22"/>
    </location>
</feature>
<feature type="region of interest" description="Disordered" evidence="1">
    <location>
        <begin position="281"/>
        <end position="335"/>
    </location>
</feature>
<feature type="region of interest" description="Disordered" evidence="1">
    <location>
        <begin position="214"/>
        <end position="254"/>
    </location>
</feature>
<feature type="compositionally biased region" description="Polar residues" evidence="1">
    <location>
        <begin position="65"/>
        <end position="76"/>
    </location>
</feature>
<feature type="compositionally biased region" description="Polar residues" evidence="1">
    <location>
        <begin position="214"/>
        <end position="231"/>
    </location>
</feature>
<feature type="compositionally biased region" description="Basic and acidic residues" evidence="1">
    <location>
        <begin position="320"/>
        <end position="329"/>
    </location>
</feature>
<organism evidence="2 3">
    <name type="scientific">Pterulicium gracile</name>
    <dbReference type="NCBI Taxonomy" id="1884261"/>
    <lineage>
        <taxon>Eukaryota</taxon>
        <taxon>Fungi</taxon>
        <taxon>Dikarya</taxon>
        <taxon>Basidiomycota</taxon>
        <taxon>Agaricomycotina</taxon>
        <taxon>Agaricomycetes</taxon>
        <taxon>Agaricomycetidae</taxon>
        <taxon>Agaricales</taxon>
        <taxon>Pleurotineae</taxon>
        <taxon>Pterulaceae</taxon>
        <taxon>Pterulicium</taxon>
    </lineage>
</organism>
<feature type="compositionally biased region" description="Low complexity" evidence="1">
    <location>
        <begin position="78"/>
        <end position="105"/>
    </location>
</feature>
<protein>
    <submittedName>
        <fullName evidence="2">Uncharacterized protein</fullName>
    </submittedName>
</protein>
<reference evidence="2 3" key="1">
    <citation type="journal article" date="2019" name="Nat. Ecol. Evol.">
        <title>Megaphylogeny resolves global patterns of mushroom evolution.</title>
        <authorList>
            <person name="Varga T."/>
            <person name="Krizsan K."/>
            <person name="Foldi C."/>
            <person name="Dima B."/>
            <person name="Sanchez-Garcia M."/>
            <person name="Sanchez-Ramirez S."/>
            <person name="Szollosi G.J."/>
            <person name="Szarkandi J.G."/>
            <person name="Papp V."/>
            <person name="Albert L."/>
            <person name="Andreopoulos W."/>
            <person name="Angelini C."/>
            <person name="Antonin V."/>
            <person name="Barry K.W."/>
            <person name="Bougher N.L."/>
            <person name="Buchanan P."/>
            <person name="Buyck B."/>
            <person name="Bense V."/>
            <person name="Catcheside P."/>
            <person name="Chovatia M."/>
            <person name="Cooper J."/>
            <person name="Damon W."/>
            <person name="Desjardin D."/>
            <person name="Finy P."/>
            <person name="Geml J."/>
            <person name="Haridas S."/>
            <person name="Hughes K."/>
            <person name="Justo A."/>
            <person name="Karasinski D."/>
            <person name="Kautmanova I."/>
            <person name="Kiss B."/>
            <person name="Kocsube S."/>
            <person name="Kotiranta H."/>
            <person name="LaButti K.M."/>
            <person name="Lechner B.E."/>
            <person name="Liimatainen K."/>
            <person name="Lipzen A."/>
            <person name="Lukacs Z."/>
            <person name="Mihaltcheva S."/>
            <person name="Morgado L.N."/>
            <person name="Niskanen T."/>
            <person name="Noordeloos M.E."/>
            <person name="Ohm R.A."/>
            <person name="Ortiz-Santana B."/>
            <person name="Ovrebo C."/>
            <person name="Racz N."/>
            <person name="Riley R."/>
            <person name="Savchenko A."/>
            <person name="Shiryaev A."/>
            <person name="Soop K."/>
            <person name="Spirin V."/>
            <person name="Szebenyi C."/>
            <person name="Tomsovsky M."/>
            <person name="Tulloss R.E."/>
            <person name="Uehling J."/>
            <person name="Grigoriev I.V."/>
            <person name="Vagvolgyi C."/>
            <person name="Papp T."/>
            <person name="Martin F.M."/>
            <person name="Miettinen O."/>
            <person name="Hibbett D.S."/>
            <person name="Nagy L.G."/>
        </authorList>
    </citation>
    <scope>NUCLEOTIDE SEQUENCE [LARGE SCALE GENOMIC DNA]</scope>
    <source>
        <strain evidence="2 3">CBS 309.79</strain>
    </source>
</reference>
<feature type="region of interest" description="Disordered" evidence="1">
    <location>
        <begin position="140"/>
        <end position="182"/>
    </location>
</feature>